<dbReference type="Gene3D" id="3.20.20.370">
    <property type="entry name" value="Glycoside hydrolase/deacetylase"/>
    <property type="match status" value="1"/>
</dbReference>
<gene>
    <name evidence="7" type="ORF">VC82_2805</name>
</gene>
<protein>
    <submittedName>
        <fullName evidence="7">YdjC family protein</fullName>
    </submittedName>
</protein>
<comment type="cofactor">
    <cofactor evidence="1">
        <name>Mg(2+)</name>
        <dbReference type="ChEBI" id="CHEBI:18420"/>
    </cofactor>
</comment>
<evidence type="ECO:0000256" key="6">
    <source>
        <dbReference type="SAM" id="SignalP"/>
    </source>
</evidence>
<dbReference type="PANTHER" id="PTHR31609">
    <property type="entry name" value="YDJC DEACETYLASE FAMILY MEMBER"/>
    <property type="match status" value="1"/>
</dbReference>
<feature type="signal peptide" evidence="6">
    <location>
        <begin position="1"/>
        <end position="28"/>
    </location>
</feature>
<dbReference type="STRING" id="516051.VC82_2805"/>
<organism evidence="7 8">
    <name type="scientific">Flagellimonas lutaonensis</name>
    <dbReference type="NCBI Taxonomy" id="516051"/>
    <lineage>
        <taxon>Bacteria</taxon>
        <taxon>Pseudomonadati</taxon>
        <taxon>Bacteroidota</taxon>
        <taxon>Flavobacteriia</taxon>
        <taxon>Flavobacteriales</taxon>
        <taxon>Flavobacteriaceae</taxon>
        <taxon>Flagellimonas</taxon>
    </lineage>
</organism>
<evidence type="ECO:0000256" key="2">
    <source>
        <dbReference type="ARBA" id="ARBA00022723"/>
    </source>
</evidence>
<feature type="chain" id="PRO_5002300350" evidence="6">
    <location>
        <begin position="29"/>
        <end position="319"/>
    </location>
</feature>
<evidence type="ECO:0000256" key="1">
    <source>
        <dbReference type="ARBA" id="ARBA00001946"/>
    </source>
</evidence>
<keyword evidence="8" id="KW-1185">Reference proteome</keyword>
<dbReference type="EMBL" id="CP011071">
    <property type="protein sequence ID" value="AKA36355.1"/>
    <property type="molecule type" value="Genomic_DNA"/>
</dbReference>
<dbReference type="PANTHER" id="PTHR31609:SF1">
    <property type="entry name" value="CARBOHYDRATE DEACETYLASE"/>
    <property type="match status" value="1"/>
</dbReference>
<sequence length="319" mass="35982">MSNKSGYMKKVFPFLCFLIFFGFQQVAAQATNVAERLGYSKHDKLLIIHADDLGVAHSENKASIKAMEEGCVNSASIMVPCPWFPEIAAYAKEHQEMDFGLHLTVTSEWKYYKWGPSYWSHIMASFRNEQGYFYDNVADVAAKGNPDVLKTELATQVRLALNAGIDVTHLDAHMGAVMATPEFLKAYIQVGRDHSLPVLLDYGIPVMDSPEIQQMMTEKDVVVDRVLTAMPEDFADGMDQYYTKVLNELEPGLNCLLIHTAYDDEEMQAITIDHPDWGSAWRQADYDFFTSDKCAALLGANGIILVTWREIRDKITRAE</sequence>
<evidence type="ECO:0000256" key="4">
    <source>
        <dbReference type="ARBA" id="ARBA00022842"/>
    </source>
</evidence>
<dbReference type="SUPFAM" id="SSF88713">
    <property type="entry name" value="Glycoside hydrolase/deacetylase"/>
    <property type="match status" value="1"/>
</dbReference>
<dbReference type="GO" id="GO:0005975">
    <property type="term" value="P:carbohydrate metabolic process"/>
    <property type="evidence" value="ECO:0007669"/>
    <property type="project" value="InterPro"/>
</dbReference>
<dbReference type="InterPro" id="IPR011330">
    <property type="entry name" value="Glyco_hydro/deAcase_b/a-brl"/>
</dbReference>
<dbReference type="Pfam" id="PF04794">
    <property type="entry name" value="YdjC"/>
    <property type="match status" value="1"/>
</dbReference>
<dbReference type="AlphaFoldDB" id="A0A0D5YVU4"/>
<dbReference type="Proteomes" id="UP000032726">
    <property type="component" value="Chromosome"/>
</dbReference>
<proteinExistence type="predicted"/>
<dbReference type="GO" id="GO:0046872">
    <property type="term" value="F:metal ion binding"/>
    <property type="evidence" value="ECO:0007669"/>
    <property type="project" value="UniProtKB-KW"/>
</dbReference>
<accession>A0A0D5YVU4</accession>
<dbReference type="InterPro" id="IPR006879">
    <property type="entry name" value="YdjC-like"/>
</dbReference>
<evidence type="ECO:0000256" key="5">
    <source>
        <dbReference type="ARBA" id="ARBA00023277"/>
    </source>
</evidence>
<dbReference type="GO" id="GO:0016787">
    <property type="term" value="F:hydrolase activity"/>
    <property type="evidence" value="ECO:0007669"/>
    <property type="project" value="UniProtKB-KW"/>
</dbReference>
<dbReference type="GO" id="GO:0019213">
    <property type="term" value="F:deacetylase activity"/>
    <property type="evidence" value="ECO:0007669"/>
    <property type="project" value="TreeGrafter"/>
</dbReference>
<dbReference type="HOGENOM" id="CLU_064244_0_0_10"/>
<dbReference type="CDD" id="cd10802">
    <property type="entry name" value="YdjC_TTHB029_like"/>
    <property type="match status" value="1"/>
</dbReference>
<keyword evidence="5" id="KW-0119">Carbohydrate metabolism</keyword>
<keyword evidence="4" id="KW-0460">Magnesium</keyword>
<keyword evidence="2" id="KW-0479">Metal-binding</keyword>
<name>A0A0D5YVU4_9FLAO</name>
<evidence type="ECO:0000256" key="3">
    <source>
        <dbReference type="ARBA" id="ARBA00022801"/>
    </source>
</evidence>
<evidence type="ECO:0000313" key="7">
    <source>
        <dbReference type="EMBL" id="AKA36355.1"/>
    </source>
</evidence>
<keyword evidence="6" id="KW-0732">Signal</keyword>
<evidence type="ECO:0000313" key="8">
    <source>
        <dbReference type="Proteomes" id="UP000032726"/>
    </source>
</evidence>
<reference evidence="7 8" key="1">
    <citation type="submission" date="2015-03" db="EMBL/GenBank/DDBJ databases">
        <title>Complete genome sequence of Muricauda lutaonensis CC-HSB-11T, isolated from a coastal hot spring.</title>
        <authorList>
            <person name="Kim K.M."/>
        </authorList>
    </citation>
    <scope>NUCLEOTIDE SEQUENCE [LARGE SCALE GENOMIC DNA]</scope>
    <source>
        <strain evidence="7 8">CC-HSB-11</strain>
    </source>
</reference>
<keyword evidence="3" id="KW-0378">Hydrolase</keyword>
<dbReference type="OrthoDB" id="9774177at2"/>
<dbReference type="KEGG" id="mlt:VC82_2805"/>